<proteinExistence type="predicted"/>
<feature type="compositionally biased region" description="Basic and acidic residues" evidence="1">
    <location>
        <begin position="578"/>
        <end position="604"/>
    </location>
</feature>
<keyword evidence="3" id="KW-1185">Reference proteome</keyword>
<dbReference type="EMBL" id="CAXAMM010006458">
    <property type="protein sequence ID" value="CAK9011106.1"/>
    <property type="molecule type" value="Genomic_DNA"/>
</dbReference>
<feature type="compositionally biased region" description="Low complexity" evidence="1">
    <location>
        <begin position="24"/>
        <end position="40"/>
    </location>
</feature>
<dbReference type="InterPro" id="IPR025633">
    <property type="entry name" value="DUF4291"/>
</dbReference>
<feature type="region of interest" description="Disordered" evidence="1">
    <location>
        <begin position="578"/>
        <end position="683"/>
    </location>
</feature>
<feature type="compositionally biased region" description="Basic residues" evidence="1">
    <location>
        <begin position="631"/>
        <end position="646"/>
    </location>
</feature>
<feature type="compositionally biased region" description="Basic and acidic residues" evidence="1">
    <location>
        <begin position="163"/>
        <end position="176"/>
    </location>
</feature>
<dbReference type="PANTHER" id="PTHR38567">
    <property type="entry name" value="DUF4291 DOMAIN-CONTAINING PROTEIN"/>
    <property type="match status" value="1"/>
</dbReference>
<accession>A0ABP0J9V4</accession>
<evidence type="ECO:0000313" key="2">
    <source>
        <dbReference type="EMBL" id="CAK9011106.1"/>
    </source>
</evidence>
<name>A0ABP0J9V4_9DINO</name>
<feature type="compositionally biased region" description="Low complexity" evidence="1">
    <location>
        <begin position="344"/>
        <end position="354"/>
    </location>
</feature>
<organism evidence="2 3">
    <name type="scientific">Durusdinium trenchii</name>
    <dbReference type="NCBI Taxonomy" id="1381693"/>
    <lineage>
        <taxon>Eukaryota</taxon>
        <taxon>Sar</taxon>
        <taxon>Alveolata</taxon>
        <taxon>Dinophyceae</taxon>
        <taxon>Suessiales</taxon>
        <taxon>Symbiodiniaceae</taxon>
        <taxon>Durusdinium</taxon>
    </lineage>
</organism>
<reference evidence="2 3" key="1">
    <citation type="submission" date="2024-02" db="EMBL/GenBank/DDBJ databases">
        <authorList>
            <person name="Chen Y."/>
            <person name="Shah S."/>
            <person name="Dougan E. K."/>
            <person name="Thang M."/>
            <person name="Chan C."/>
        </authorList>
    </citation>
    <scope>NUCLEOTIDE SEQUENCE [LARGE SCALE GENOMIC DNA]</scope>
</reference>
<feature type="compositionally biased region" description="Low complexity" evidence="1">
    <location>
        <begin position="652"/>
        <end position="669"/>
    </location>
</feature>
<gene>
    <name evidence="2" type="ORF">SCF082_LOCUS10952</name>
</gene>
<feature type="compositionally biased region" description="Basic and acidic residues" evidence="1">
    <location>
        <begin position="1"/>
        <end position="12"/>
    </location>
</feature>
<feature type="region of interest" description="Disordered" evidence="1">
    <location>
        <begin position="1"/>
        <end position="49"/>
    </location>
</feature>
<feature type="region of interest" description="Disordered" evidence="1">
    <location>
        <begin position="344"/>
        <end position="367"/>
    </location>
</feature>
<sequence>MERAEQTSDRTLEGALLDAKLTNSSAEEAADVESSSVSSSSHDDPELRPDVNAQDHAVLASGSHDVQVFRGQWDDEGVYFYQAYNEEIAEWAIRHQEFGGPRFNPTRMTWITPSFAWVLYRSGYARKHNQARILKVKLSHASVAELLKNCQCRTGGGGSKGRVQWDPDRDLLSGDGKAPREMLRQRAIQIGLKGSLSEFYVRSVVAIEDVTELAHRVQAAHTAADSKLAMSQLLPELPVERMGMCQMMPGQMPMMGMNMSPGMSSGMQPSMSSGMSPNMSSGMCQGMSGGMNGMGMPSGMSPNMSCGMSPNMSNMNMPMMGGMGMAMMPNPMMMMMMAGGMAAAKQKSKSASPKRSSSPVESDEKVASPCDFLDPEVRKLGDHFNIEDRWLVRLDELMRRRKDTKDQDLAKLYEVLEQARSPTGLLVAKLGEMECGQFVGKVKPDRNIERLATRYNLDTRVVSRLTELRVRRKKTQTEDFNRLEQHLSLCKRPSATATLLIGKVLEGELKQIPDVTTAKALAQRFKLDKDAKSKLREIAEKRAEDVEEVMVHLEKTLAMSHQPSATLCKLAKTLMDGGKKRSADEKYANKSDSDAESPVEERPKSRSAARSECSTDSSSIRRRRAALDRRSRSRSRKGKGKQKGQKKKDAARGAPAAPKALPVAAPGSVQVGGGSGGWTVTEW</sequence>
<dbReference type="PANTHER" id="PTHR38567:SF1">
    <property type="entry name" value="DUF4291 DOMAIN-CONTAINING PROTEIN"/>
    <property type="match status" value="1"/>
</dbReference>
<evidence type="ECO:0000256" key="1">
    <source>
        <dbReference type="SAM" id="MobiDB-lite"/>
    </source>
</evidence>
<protein>
    <submittedName>
        <fullName evidence="2">Chloroplastic</fullName>
    </submittedName>
</protein>
<feature type="region of interest" description="Disordered" evidence="1">
    <location>
        <begin position="155"/>
        <end position="176"/>
    </location>
</feature>
<comment type="caution">
    <text evidence="2">The sequence shown here is derived from an EMBL/GenBank/DDBJ whole genome shotgun (WGS) entry which is preliminary data.</text>
</comment>
<evidence type="ECO:0000313" key="3">
    <source>
        <dbReference type="Proteomes" id="UP001642464"/>
    </source>
</evidence>
<dbReference type="Pfam" id="PF14124">
    <property type="entry name" value="DUF4291"/>
    <property type="match status" value="1"/>
</dbReference>
<dbReference type="Proteomes" id="UP001642464">
    <property type="component" value="Unassembled WGS sequence"/>
</dbReference>